<evidence type="ECO:0000256" key="3">
    <source>
        <dbReference type="ARBA" id="ARBA00022679"/>
    </source>
</evidence>
<dbReference type="InterPro" id="IPR029026">
    <property type="entry name" value="tRNA_m1G_MTases_N"/>
</dbReference>
<gene>
    <name evidence="5" type="ORF">D2962_09295</name>
</gene>
<dbReference type="InterPro" id="IPR013123">
    <property type="entry name" value="SpoU_subst-bd"/>
</dbReference>
<dbReference type="AlphaFoldDB" id="A0A3G2R9Z6"/>
<evidence type="ECO:0000313" key="5">
    <source>
        <dbReference type="EMBL" id="AYO32253.1"/>
    </source>
</evidence>
<dbReference type="Gene3D" id="3.40.1280.10">
    <property type="match status" value="1"/>
</dbReference>
<keyword evidence="2 5" id="KW-0489">Methyltransferase</keyword>
<evidence type="ECO:0000256" key="2">
    <source>
        <dbReference type="ARBA" id="ARBA00022603"/>
    </source>
</evidence>
<dbReference type="EMBL" id="CP033169">
    <property type="protein sequence ID" value="AYO32253.1"/>
    <property type="molecule type" value="Genomic_DNA"/>
</dbReference>
<evidence type="ECO:0000259" key="4">
    <source>
        <dbReference type="SMART" id="SM00967"/>
    </source>
</evidence>
<accession>A0A3G2R9Z6</accession>
<dbReference type="Gene3D" id="3.30.1330.30">
    <property type="match status" value="1"/>
</dbReference>
<dbReference type="Pfam" id="PF22435">
    <property type="entry name" value="MRM3-like_sub_bind"/>
    <property type="match status" value="1"/>
</dbReference>
<dbReference type="InterPro" id="IPR029064">
    <property type="entry name" value="Ribosomal_eL30-like_sf"/>
</dbReference>
<evidence type="ECO:0000256" key="1">
    <source>
        <dbReference type="ARBA" id="ARBA00007228"/>
    </source>
</evidence>
<dbReference type="GO" id="GO:0008173">
    <property type="term" value="F:RNA methyltransferase activity"/>
    <property type="evidence" value="ECO:0007669"/>
    <property type="project" value="InterPro"/>
</dbReference>
<dbReference type="GO" id="GO:0032259">
    <property type="term" value="P:methylation"/>
    <property type="evidence" value="ECO:0007669"/>
    <property type="project" value="UniProtKB-KW"/>
</dbReference>
<feature type="domain" description="RNA 2-O ribose methyltransferase substrate binding" evidence="4">
    <location>
        <begin position="30"/>
        <end position="106"/>
    </location>
</feature>
<dbReference type="GO" id="GO:0006396">
    <property type="term" value="P:RNA processing"/>
    <property type="evidence" value="ECO:0007669"/>
    <property type="project" value="InterPro"/>
</dbReference>
<organism evidence="5 6">
    <name type="scientific">Biomaibacter acetigenes</name>
    <dbReference type="NCBI Taxonomy" id="2316383"/>
    <lineage>
        <taxon>Bacteria</taxon>
        <taxon>Bacillati</taxon>
        <taxon>Bacillota</taxon>
        <taxon>Clostridia</taxon>
        <taxon>Thermosediminibacterales</taxon>
        <taxon>Tepidanaerobacteraceae</taxon>
        <taxon>Biomaibacter</taxon>
    </lineage>
</organism>
<reference evidence="5 6" key="1">
    <citation type="submission" date="2018-10" db="EMBL/GenBank/DDBJ databases">
        <authorList>
            <person name="Zhang X."/>
        </authorList>
    </citation>
    <scope>NUCLEOTIDE SEQUENCE [LARGE SCALE GENOMIC DNA]</scope>
    <source>
        <strain evidence="5 6">SK-G1</strain>
    </source>
</reference>
<dbReference type="PANTHER" id="PTHR43191">
    <property type="entry name" value="RRNA METHYLTRANSFERASE 3"/>
    <property type="match status" value="1"/>
</dbReference>
<protein>
    <submittedName>
        <fullName evidence="5">RNA methyltransferase</fullName>
    </submittedName>
</protein>
<sequence length="271" mass="30082">MSSDLPKRHIKLIKALKESKNARSKNLCFFVEGLRSVEEVMKSDFTIEFAIVSDKFMNVNNERSRSLISQLQNFKLYLISGELYNTLSDTVTPQGIMAVVRMKPFDLTDYAEGNFLFVALDRIKDPGNMGTIIRTADAAGVNAIIAGKGCVDVYNPKVIRSTMGSIFHLPVVQTGDLITALKDLKNRGGRIITTYLKSEKYYFDVDMTVPTVLVMGKEDEGVSNEIIGISDEVVKIPMSGPAESLNVSIAHGIILFEAVKQRMKTRPFACK</sequence>
<evidence type="ECO:0000313" key="6">
    <source>
        <dbReference type="Proteomes" id="UP000280960"/>
    </source>
</evidence>
<dbReference type="Pfam" id="PF00588">
    <property type="entry name" value="SpoU_methylase"/>
    <property type="match status" value="1"/>
</dbReference>
<dbReference type="InterPro" id="IPR029028">
    <property type="entry name" value="Alpha/beta_knot_MTases"/>
</dbReference>
<proteinExistence type="inferred from homology"/>
<dbReference type="InterPro" id="IPR051259">
    <property type="entry name" value="rRNA_Methyltransferase"/>
</dbReference>
<dbReference type="Proteomes" id="UP000280960">
    <property type="component" value="Chromosome"/>
</dbReference>
<dbReference type="InterPro" id="IPR053888">
    <property type="entry name" value="MRM3-like_sub_bind"/>
</dbReference>
<dbReference type="GO" id="GO:0005737">
    <property type="term" value="C:cytoplasm"/>
    <property type="evidence" value="ECO:0007669"/>
    <property type="project" value="UniProtKB-ARBA"/>
</dbReference>
<comment type="similarity">
    <text evidence="1">Belongs to the class IV-like SAM-binding methyltransferase superfamily. RNA methyltransferase TrmH family.</text>
</comment>
<keyword evidence="3 5" id="KW-0808">Transferase</keyword>
<dbReference type="InterPro" id="IPR001537">
    <property type="entry name" value="SpoU_MeTrfase"/>
</dbReference>
<dbReference type="SUPFAM" id="SSF55315">
    <property type="entry name" value="L30e-like"/>
    <property type="match status" value="1"/>
</dbReference>
<keyword evidence="6" id="KW-1185">Reference proteome</keyword>
<dbReference type="SUPFAM" id="SSF75217">
    <property type="entry name" value="alpha/beta knot"/>
    <property type="match status" value="1"/>
</dbReference>
<dbReference type="CDD" id="cd18095">
    <property type="entry name" value="SpoU-like_rRNA-MTase"/>
    <property type="match status" value="1"/>
</dbReference>
<dbReference type="PANTHER" id="PTHR43191:SF2">
    <property type="entry name" value="RRNA METHYLTRANSFERASE 3, MITOCHONDRIAL"/>
    <property type="match status" value="1"/>
</dbReference>
<dbReference type="KEGG" id="bacg:D2962_09295"/>
<dbReference type="GO" id="GO:0003723">
    <property type="term" value="F:RNA binding"/>
    <property type="evidence" value="ECO:0007669"/>
    <property type="project" value="InterPro"/>
</dbReference>
<name>A0A3G2R9Z6_9FIRM</name>
<dbReference type="SMART" id="SM00967">
    <property type="entry name" value="SpoU_sub_bind"/>
    <property type="match status" value="1"/>
</dbReference>